<feature type="domain" description="Metallo-beta-lactamase" evidence="1">
    <location>
        <begin position="73"/>
        <end position="258"/>
    </location>
</feature>
<proteinExistence type="predicted"/>
<dbReference type="CDD" id="cd07739">
    <property type="entry name" value="metallo-hydrolase-like_MBL-fold"/>
    <property type="match status" value="1"/>
</dbReference>
<dbReference type="InterPro" id="IPR001279">
    <property type="entry name" value="Metallo-B-lactamas"/>
</dbReference>
<organism evidence="2">
    <name type="scientific">Knufia peltigerae</name>
    <dbReference type="NCBI Taxonomy" id="1002370"/>
    <lineage>
        <taxon>Eukaryota</taxon>
        <taxon>Fungi</taxon>
        <taxon>Dikarya</taxon>
        <taxon>Ascomycota</taxon>
        <taxon>Pezizomycotina</taxon>
        <taxon>Eurotiomycetes</taxon>
        <taxon>Chaetothyriomycetidae</taxon>
        <taxon>Chaetothyriales</taxon>
        <taxon>Trichomeriaceae</taxon>
        <taxon>Knufia</taxon>
    </lineage>
</organism>
<dbReference type="Pfam" id="PF00753">
    <property type="entry name" value="Lactamase_B"/>
    <property type="match status" value="1"/>
</dbReference>
<sequence>MARRYFPMEPMLGSISPRTPPMRTATLLLPLALAAGFASPPLLAASAAPAPATAAKSQLRLQTFHPGPKAMFSVSSVLIEGRNDAILVNAQFGAGDARRLVEQIRASGKQLTTIYISHGDPDYYFGLATVQDAFPQARIVATAQTVAHIRESQAGKLAYWGPKMGADVPARIVVPAVLEGDALQLEDQRLPLIGLDGPTPDRSVLWVPSLRAIVGGIPVVAGEHVWMADTQTPQSHADWLRTLQQLQALKPKVVVPGHYVEGAALDASALRFTAEYIRAFDVETAKAKDSAALVKAMQARYPKLAGVASLELSAKVAKGEMQWP</sequence>
<name>A0AA39CRG0_9EURO</name>
<dbReference type="PANTHER" id="PTHR42951:SF14">
    <property type="entry name" value="METALLO-BETA-LACTAMASE SUPERFAMILY PROTEIN"/>
    <property type="match status" value="1"/>
</dbReference>
<comment type="caution">
    <text evidence="2">The sequence shown here is derived from an EMBL/GenBank/DDBJ whole genome shotgun (WGS) entry which is preliminary data.</text>
</comment>
<protein>
    <recommendedName>
        <fullName evidence="1">Metallo-beta-lactamase domain-containing protein</fullName>
    </recommendedName>
</protein>
<evidence type="ECO:0000313" key="2">
    <source>
        <dbReference type="EMBL" id="KAJ9617915.1"/>
    </source>
</evidence>
<dbReference type="AlphaFoldDB" id="A0AA39CRG0"/>
<evidence type="ECO:0000259" key="1">
    <source>
        <dbReference type="SMART" id="SM00849"/>
    </source>
</evidence>
<gene>
    <name evidence="2" type="ORF">H2204_013295</name>
</gene>
<dbReference type="InterPro" id="IPR036866">
    <property type="entry name" value="RibonucZ/Hydroxyglut_hydro"/>
</dbReference>
<dbReference type="InterPro" id="IPR050855">
    <property type="entry name" value="NDM-1-like"/>
</dbReference>
<reference evidence="2" key="1">
    <citation type="submission" date="2022-10" db="EMBL/GenBank/DDBJ databases">
        <title>Culturing micro-colonial fungi from biological soil crusts in the Mojave desert and describing Neophaeococcomyces mojavensis, and introducing the new genera and species Taxawa tesnikishii.</title>
        <authorList>
            <person name="Kurbessoian T."/>
            <person name="Stajich J.E."/>
        </authorList>
    </citation>
    <scope>NUCLEOTIDE SEQUENCE</scope>
    <source>
        <strain evidence="2">TK_35</strain>
    </source>
</reference>
<dbReference type="Gene3D" id="3.60.15.10">
    <property type="entry name" value="Ribonuclease Z/Hydroxyacylglutathione hydrolase-like"/>
    <property type="match status" value="1"/>
</dbReference>
<dbReference type="SUPFAM" id="SSF56281">
    <property type="entry name" value="Metallo-hydrolase/oxidoreductase"/>
    <property type="match status" value="1"/>
</dbReference>
<dbReference type="EMBL" id="JAPDRN010000149">
    <property type="protein sequence ID" value="KAJ9617915.1"/>
    <property type="molecule type" value="Genomic_DNA"/>
</dbReference>
<dbReference type="PANTHER" id="PTHR42951">
    <property type="entry name" value="METALLO-BETA-LACTAMASE DOMAIN-CONTAINING"/>
    <property type="match status" value="1"/>
</dbReference>
<dbReference type="SMART" id="SM00849">
    <property type="entry name" value="Lactamase_B"/>
    <property type="match status" value="1"/>
</dbReference>
<accession>A0AA39CRG0</accession>